<sequence>MMYIRYALYLPVNLLLVLSAYVFSPILAALSLITGPTLPGVLQWFSTTDDNLDGGIHQNVSGYKSGLKGFSLWWQRTCWICRNPAHGWQSNLLGMSVDGFEFIEKIDISTPKWYLMKNNKHTFFMWKKDQPLFSKYYLKLWFGWLNTAYDGKNHHYEFQIGLKSKN</sequence>
<keyword evidence="1" id="KW-0472">Membrane</keyword>
<keyword evidence="1" id="KW-0812">Transmembrane</keyword>
<keyword evidence="1" id="KW-1133">Transmembrane helix</keyword>
<reference evidence="2 3" key="1">
    <citation type="submission" date="2020-01" db="EMBL/GenBank/DDBJ databases">
        <title>Patterns of diversity and host range of bacteriophage communities associated with bean-nodulatin bacteria.</title>
        <authorList>
            <person name="Vann Cauwenberghe J."/>
            <person name="Santamaria R.I."/>
            <person name="Bustos P."/>
            <person name="Juarez S."/>
            <person name="Gonzalez V."/>
        </authorList>
    </citation>
    <scope>NUCLEOTIDE SEQUENCE [LARGE SCALE GENOMIC DNA]</scope>
    <source>
        <strain evidence="3">RHph</strain>
    </source>
</reference>
<organism evidence="2 3">
    <name type="scientific">Rhizobium phage RHph_Y65</name>
    <dbReference type="NCBI Taxonomy" id="2509785"/>
    <lineage>
        <taxon>Viruses</taxon>
        <taxon>Duplodnaviria</taxon>
        <taxon>Heunggongvirae</taxon>
        <taxon>Uroviricota</taxon>
        <taxon>Caudoviricetes</taxon>
        <taxon>Kleczkowskaviridae</taxon>
        <taxon>Cuauhnahuacvirus</taxon>
        <taxon>Cuauhnahuacvirus Y65</taxon>
    </lineage>
</organism>
<dbReference type="InterPro" id="IPR055762">
    <property type="entry name" value="DUF7338"/>
</dbReference>
<dbReference type="EMBL" id="MN988525">
    <property type="protein sequence ID" value="QIG72838.1"/>
    <property type="molecule type" value="Genomic_DNA"/>
</dbReference>
<proteinExistence type="predicted"/>
<protein>
    <submittedName>
        <fullName evidence="2">Uncharacterized protein</fullName>
    </submittedName>
</protein>
<evidence type="ECO:0000256" key="1">
    <source>
        <dbReference type="SAM" id="Phobius"/>
    </source>
</evidence>
<gene>
    <name evidence="2" type="ORF">EVB97_289</name>
</gene>
<evidence type="ECO:0000313" key="2">
    <source>
        <dbReference type="EMBL" id="QIG72838.1"/>
    </source>
</evidence>
<keyword evidence="3" id="KW-1185">Reference proteome</keyword>
<name>A0A7S5R8B2_9CAUD</name>
<evidence type="ECO:0000313" key="3">
    <source>
        <dbReference type="Proteomes" id="UP000655883"/>
    </source>
</evidence>
<dbReference type="Proteomes" id="UP000655883">
    <property type="component" value="Segment"/>
</dbReference>
<accession>A0A7S5R8B2</accession>
<feature type="transmembrane region" description="Helical" evidence="1">
    <location>
        <begin position="12"/>
        <end position="33"/>
    </location>
</feature>
<dbReference type="Pfam" id="PF24027">
    <property type="entry name" value="DUF7338"/>
    <property type="match status" value="1"/>
</dbReference>